<sequence length="606" mass="67829">MTSSSFPLPTLEYLQANLPPELNDKKVASEWFQSFASHAETGNVDRIVGLFHPESSWRDMLALTWDFRTFTGAPKIKEFLDARLKSLKLNGFKLRDEYLGLQKPFPDIAWIQFMFDFQVGDVGIASGIGRLVPTANGEWKAITMYTNLEDLQGFPEKTGWLRDPNPNHGLWTAQREEEAKFEKSDPTVLIIGGGHNGLDISTRLKMLGITSLIVEKNGRIGDNWRNRYRALCLHDPVWYDHMPYLPFPSNWPVYSPAAKIAGWLESYAELMELNIWTSATVTKADRNEDTNTWTIHINLSNGQERIFTKVKHLIFATGFGSGEPNFPKYPDMDKFKGEILHSMEHKLASDHVGKKVVVIGACTSAHDIASDYYLHGIDVTIYQRSSTYVMTTKHGWEVIMSGLYWEGGPPTDIADRLSASFSHRFLNSGINQRQTAAIADLDRPLLEGLKKVGFKLNNGLQGTGFGQLAWNKAGGYYLDVGASQMIVDGKIKLKNDSQLERFTEAGLKFEDGSELSADVVVFATGFGDTRDGVAKIVGGELGKKLKPIWGLDSDGEINGSWRDLGVPGLWFMIGNFALSRFHSKHVALQIKAMEEGKFGQRYSLVE</sequence>
<accession>A0ABR1INV6</accession>
<evidence type="ECO:0008006" key="6">
    <source>
        <dbReference type="Google" id="ProtNLM"/>
    </source>
</evidence>
<keyword evidence="2" id="KW-0274">FAD</keyword>
<dbReference type="PANTHER" id="PTHR43539">
    <property type="entry name" value="FLAVIN-BINDING MONOOXYGENASE-LIKE PROTEIN (AFU_ORTHOLOGUE AFUA_4G09220)"/>
    <property type="match status" value="1"/>
</dbReference>
<dbReference type="Pfam" id="PF00743">
    <property type="entry name" value="FMO-like"/>
    <property type="match status" value="1"/>
</dbReference>
<name>A0ABR1INV6_9AGAR</name>
<evidence type="ECO:0000256" key="1">
    <source>
        <dbReference type="ARBA" id="ARBA00022630"/>
    </source>
</evidence>
<comment type="caution">
    <text evidence="4">The sequence shown here is derived from an EMBL/GenBank/DDBJ whole genome shotgun (WGS) entry which is preliminary data.</text>
</comment>
<evidence type="ECO:0000313" key="4">
    <source>
        <dbReference type="EMBL" id="KAK7435510.1"/>
    </source>
</evidence>
<organism evidence="4 5">
    <name type="scientific">Marasmiellus scandens</name>
    <dbReference type="NCBI Taxonomy" id="2682957"/>
    <lineage>
        <taxon>Eukaryota</taxon>
        <taxon>Fungi</taxon>
        <taxon>Dikarya</taxon>
        <taxon>Basidiomycota</taxon>
        <taxon>Agaricomycotina</taxon>
        <taxon>Agaricomycetes</taxon>
        <taxon>Agaricomycetidae</taxon>
        <taxon>Agaricales</taxon>
        <taxon>Marasmiineae</taxon>
        <taxon>Omphalotaceae</taxon>
        <taxon>Marasmiellus</taxon>
    </lineage>
</organism>
<evidence type="ECO:0000313" key="5">
    <source>
        <dbReference type="Proteomes" id="UP001498398"/>
    </source>
</evidence>
<protein>
    <recommendedName>
        <fullName evidence="6">Flavin-containing monooxygenase</fullName>
    </recommendedName>
</protein>
<keyword evidence="1" id="KW-0285">Flavoprotein</keyword>
<dbReference type="InterPro" id="IPR020946">
    <property type="entry name" value="Flavin_mOase-like"/>
</dbReference>
<evidence type="ECO:0000256" key="3">
    <source>
        <dbReference type="ARBA" id="ARBA00023002"/>
    </source>
</evidence>
<dbReference type="InterPro" id="IPR050982">
    <property type="entry name" value="Auxin_biosynth/cation_transpt"/>
</dbReference>
<dbReference type="Proteomes" id="UP001498398">
    <property type="component" value="Unassembled WGS sequence"/>
</dbReference>
<dbReference type="PANTHER" id="PTHR43539:SF68">
    <property type="entry name" value="FLAVIN-BINDING MONOOXYGENASE-LIKE PROTEIN (AFU_ORTHOLOGUE AFUA_4G09220)"/>
    <property type="match status" value="1"/>
</dbReference>
<evidence type="ECO:0000256" key="2">
    <source>
        <dbReference type="ARBA" id="ARBA00022827"/>
    </source>
</evidence>
<dbReference type="Gene3D" id="3.50.50.60">
    <property type="entry name" value="FAD/NAD(P)-binding domain"/>
    <property type="match status" value="2"/>
</dbReference>
<keyword evidence="3" id="KW-0560">Oxidoreductase</keyword>
<reference evidence="4 5" key="1">
    <citation type="submission" date="2024-01" db="EMBL/GenBank/DDBJ databases">
        <title>A draft genome for the cacao thread blight pathogen Marasmiellus scandens.</title>
        <authorList>
            <person name="Baruah I.K."/>
            <person name="Leung J."/>
            <person name="Bukari Y."/>
            <person name="Amoako-Attah I."/>
            <person name="Meinhardt L.W."/>
            <person name="Bailey B.A."/>
            <person name="Cohen S.P."/>
        </authorList>
    </citation>
    <scope>NUCLEOTIDE SEQUENCE [LARGE SCALE GENOMIC DNA]</scope>
    <source>
        <strain evidence="4 5">GH-19</strain>
    </source>
</reference>
<dbReference type="SUPFAM" id="SSF51905">
    <property type="entry name" value="FAD/NAD(P)-binding domain"/>
    <property type="match status" value="1"/>
</dbReference>
<proteinExistence type="predicted"/>
<dbReference type="InterPro" id="IPR032710">
    <property type="entry name" value="NTF2-like_dom_sf"/>
</dbReference>
<dbReference type="SUPFAM" id="SSF54427">
    <property type="entry name" value="NTF2-like"/>
    <property type="match status" value="1"/>
</dbReference>
<dbReference type="EMBL" id="JBANRG010000106">
    <property type="protein sequence ID" value="KAK7435510.1"/>
    <property type="molecule type" value="Genomic_DNA"/>
</dbReference>
<gene>
    <name evidence="4" type="ORF">VKT23_019632</name>
</gene>
<dbReference type="InterPro" id="IPR036188">
    <property type="entry name" value="FAD/NAD-bd_sf"/>
</dbReference>
<keyword evidence="5" id="KW-1185">Reference proteome</keyword>